<evidence type="ECO:0000256" key="4">
    <source>
        <dbReference type="ARBA" id="ARBA00038058"/>
    </source>
</evidence>
<evidence type="ECO:0000256" key="2">
    <source>
        <dbReference type="ARBA" id="ARBA00022801"/>
    </source>
</evidence>
<feature type="region of interest" description="Disordered" evidence="5">
    <location>
        <begin position="1"/>
        <end position="20"/>
    </location>
</feature>
<sequence>MDAADRTGDPTADPAAEPLRTARPRLGHVLFARVAAASRVEGAQGRPRALEVLTGPQGGAAVRTLYGPDDWGELEGATVVVPRRDTFELWLDQCRLLGAAPPIPGAVMGLDELAGWLAPGGSGSDLEQLLTRATGSAGGPLDASGPAALERATRALVREIHGLAAGDLACLGRAWEEAGSRLAITDPAAAHRLVHLARLVDRPSLWAGASESVFGGMDGLEDGRIAGARSDFGDLDMALAEARPGWAYETARREDEPASMPPDRDGVEPLADADLERVDQAFAEILPQIGGGRAARGATLDVRPAQLDVARSIARSLGTRTHLLLHAPTGTGKTLAYLIPGLLFAVRNGLRVGFATYTKALQRQAYDRDLPVALAALERLGVERPRVTVLKGRANYVCWRALVSLAPGPADGAARHLAWCHLLGFALTSEDGDLDRLPRNGLDLFGAVDGLEREWELLRRSIGAKSGCCTRPHDRSSCGADAARKRAERSHGVVTNHAFALARPEFFRHLVFDECEHLHDQAHAAFSRTITFERARRMLDELGGNSGRGVLNALARAVSGALAFGATQVELDRSRAARTRARTALGQLERGARAFIEWRQEREADRSASDDHALLREFVEAGIDAGDASVELLLVGHNGLCRALHELSTGLGALSEGLFEVRIPRRERVRFRLDEARTEVEELSDAIAPWLPLRDGEPRFDRNTFYDVVERPNGDLALETRVLLPHEYLGRFHYPRLAGAVFLSATTLLRGGFEDARRYLGLERAAEPAEDEEREPEKVVAHAAPEAFDYSRVLMLAPSDVPDYRGDKAGWLDHGARLIAHVAMRTKGRVLALYTNQSDLEAVARRLHPHLAPRGIEVLAQNTGGQSAERLADRFRTHGSAVLLGVDSFWFGADFAGTALEYLFLAKLPYGVPDRYHQAQCAAMGRGEQRRTIYMPRALARFRQGFGRLMRRVDDSGCVFVLDKRLVEPRHRSFLRELPMAVDGVRGARFVRASTDRCLDAAFEHMGIDAAAEPFERTRL</sequence>
<evidence type="ECO:0000259" key="6">
    <source>
        <dbReference type="PROSITE" id="PS51193"/>
    </source>
</evidence>
<dbReference type="Pfam" id="PF13307">
    <property type="entry name" value="Helicase_C_2"/>
    <property type="match status" value="1"/>
</dbReference>
<keyword evidence="3" id="KW-0067">ATP-binding</keyword>
<organism evidence="7 8">
    <name type="scientific">Rohdeia mirabilis</name>
    <dbReference type="NCBI Taxonomy" id="2528008"/>
    <lineage>
        <taxon>Bacteria</taxon>
        <taxon>Pseudomonadati</taxon>
        <taxon>Planctomycetota</taxon>
        <taxon>Planctomycetia</taxon>
        <taxon>Planctomycetia incertae sedis</taxon>
        <taxon>Rohdeia</taxon>
    </lineage>
</organism>
<dbReference type="PANTHER" id="PTHR11472:SF34">
    <property type="entry name" value="REGULATOR OF TELOMERE ELONGATION HELICASE 1"/>
    <property type="match status" value="1"/>
</dbReference>
<dbReference type="GO" id="GO:0016818">
    <property type="term" value="F:hydrolase activity, acting on acid anhydrides, in phosphorus-containing anhydrides"/>
    <property type="evidence" value="ECO:0007669"/>
    <property type="project" value="InterPro"/>
</dbReference>
<feature type="domain" description="Helicase ATP-binding" evidence="6">
    <location>
        <begin position="292"/>
        <end position="559"/>
    </location>
</feature>
<dbReference type="SUPFAM" id="SSF52540">
    <property type="entry name" value="P-loop containing nucleoside triphosphate hydrolases"/>
    <property type="match status" value="1"/>
</dbReference>
<dbReference type="AlphaFoldDB" id="A0A518D3Q8"/>
<dbReference type="SMART" id="SM00487">
    <property type="entry name" value="DEXDc"/>
    <property type="match status" value="1"/>
</dbReference>
<dbReference type="InterPro" id="IPR014013">
    <property type="entry name" value="Helic_SF1/SF2_ATP-bd_DinG/Rad3"/>
</dbReference>
<evidence type="ECO:0000256" key="3">
    <source>
        <dbReference type="ARBA" id="ARBA00022840"/>
    </source>
</evidence>
<dbReference type="Gene3D" id="3.40.50.300">
    <property type="entry name" value="P-loop containing nucleotide triphosphate hydrolases"/>
    <property type="match status" value="2"/>
</dbReference>
<dbReference type="GO" id="GO:0003676">
    <property type="term" value="F:nucleic acid binding"/>
    <property type="evidence" value="ECO:0007669"/>
    <property type="project" value="InterPro"/>
</dbReference>
<dbReference type="PROSITE" id="PS51193">
    <property type="entry name" value="HELICASE_ATP_BIND_2"/>
    <property type="match status" value="1"/>
</dbReference>
<reference evidence="7 8" key="1">
    <citation type="submission" date="2019-02" db="EMBL/GenBank/DDBJ databases">
        <title>Deep-cultivation of Planctomycetes and their phenomic and genomic characterization uncovers novel biology.</title>
        <authorList>
            <person name="Wiegand S."/>
            <person name="Jogler M."/>
            <person name="Boedeker C."/>
            <person name="Pinto D."/>
            <person name="Vollmers J."/>
            <person name="Rivas-Marin E."/>
            <person name="Kohn T."/>
            <person name="Peeters S.H."/>
            <person name="Heuer A."/>
            <person name="Rast P."/>
            <person name="Oberbeckmann S."/>
            <person name="Bunk B."/>
            <person name="Jeske O."/>
            <person name="Meyerdierks A."/>
            <person name="Storesund J.E."/>
            <person name="Kallscheuer N."/>
            <person name="Luecker S."/>
            <person name="Lage O.M."/>
            <person name="Pohl T."/>
            <person name="Merkel B.J."/>
            <person name="Hornburger P."/>
            <person name="Mueller R.-W."/>
            <person name="Bruemmer F."/>
            <person name="Labrenz M."/>
            <person name="Spormann A.M."/>
            <person name="Op den Camp H."/>
            <person name="Overmann J."/>
            <person name="Amann R."/>
            <person name="Jetten M.S.M."/>
            <person name="Mascher T."/>
            <person name="Medema M.H."/>
            <person name="Devos D.P."/>
            <person name="Kaster A.-K."/>
            <person name="Ovreas L."/>
            <person name="Rohde M."/>
            <person name="Galperin M.Y."/>
            <person name="Jogler C."/>
        </authorList>
    </citation>
    <scope>NUCLEOTIDE SEQUENCE [LARGE SCALE GENOMIC DNA]</scope>
    <source>
        <strain evidence="7 8">Pla163</strain>
    </source>
</reference>
<dbReference type="SMART" id="SM00491">
    <property type="entry name" value="HELICc2"/>
    <property type="match status" value="1"/>
</dbReference>
<proteinExistence type="inferred from homology"/>
<dbReference type="InterPro" id="IPR006555">
    <property type="entry name" value="ATP-dep_Helicase_C"/>
</dbReference>
<dbReference type="GO" id="GO:0005524">
    <property type="term" value="F:ATP binding"/>
    <property type="evidence" value="ECO:0007669"/>
    <property type="project" value="UniProtKB-KW"/>
</dbReference>
<dbReference type="InterPro" id="IPR014001">
    <property type="entry name" value="Helicase_ATP-bd"/>
</dbReference>
<accession>A0A518D3Q8</accession>
<evidence type="ECO:0000256" key="5">
    <source>
        <dbReference type="SAM" id="MobiDB-lite"/>
    </source>
</evidence>
<dbReference type="EC" id="3.6.4.12" evidence="7"/>
<dbReference type="GO" id="GO:0003678">
    <property type="term" value="F:DNA helicase activity"/>
    <property type="evidence" value="ECO:0007669"/>
    <property type="project" value="UniProtKB-EC"/>
</dbReference>
<keyword evidence="7" id="KW-0347">Helicase</keyword>
<protein>
    <submittedName>
        <fullName evidence="7">Putative ATP-dependent helicase DinG</fullName>
        <ecNumber evidence="7">3.6.4.12</ecNumber>
    </submittedName>
</protein>
<dbReference type="PANTHER" id="PTHR11472">
    <property type="entry name" value="DNA REPAIR DEAD HELICASE RAD3/XP-D SUBFAMILY MEMBER"/>
    <property type="match status" value="1"/>
</dbReference>
<dbReference type="EMBL" id="CP036290">
    <property type="protein sequence ID" value="QDU86123.1"/>
    <property type="molecule type" value="Genomic_DNA"/>
</dbReference>
<dbReference type="InterPro" id="IPR027417">
    <property type="entry name" value="P-loop_NTPase"/>
</dbReference>
<dbReference type="RefSeq" id="WP_419186028.1">
    <property type="nucleotide sequence ID" value="NZ_CP036290.1"/>
</dbReference>
<evidence type="ECO:0000313" key="7">
    <source>
        <dbReference type="EMBL" id="QDU86123.1"/>
    </source>
</evidence>
<evidence type="ECO:0000313" key="8">
    <source>
        <dbReference type="Proteomes" id="UP000319342"/>
    </source>
</evidence>
<name>A0A518D3Q8_9BACT</name>
<keyword evidence="2 7" id="KW-0378">Hydrolase</keyword>
<gene>
    <name evidence="7" type="primary">dinG</name>
    <name evidence="7" type="ORF">Pla163_32720</name>
</gene>
<dbReference type="InterPro" id="IPR045028">
    <property type="entry name" value="DinG/Rad3-like"/>
</dbReference>
<evidence type="ECO:0000256" key="1">
    <source>
        <dbReference type="ARBA" id="ARBA00022741"/>
    </source>
</evidence>
<keyword evidence="1" id="KW-0547">Nucleotide-binding</keyword>
<comment type="similarity">
    <text evidence="4">Belongs to the helicase family. DinG subfamily.</text>
</comment>
<dbReference type="Proteomes" id="UP000319342">
    <property type="component" value="Chromosome"/>
</dbReference>
<dbReference type="GO" id="GO:0006139">
    <property type="term" value="P:nucleobase-containing compound metabolic process"/>
    <property type="evidence" value="ECO:0007669"/>
    <property type="project" value="InterPro"/>
</dbReference>
<keyword evidence="8" id="KW-1185">Reference proteome</keyword>